<dbReference type="SMART" id="SM00100">
    <property type="entry name" value="cNMP"/>
    <property type="match status" value="1"/>
</dbReference>
<accession>A0A6J4Q3Q6</accession>
<dbReference type="AlphaFoldDB" id="A0A6J4Q3Q6"/>
<dbReference type="InterPro" id="IPR018490">
    <property type="entry name" value="cNMP-bd_dom_sf"/>
</dbReference>
<dbReference type="PRINTS" id="PR00034">
    <property type="entry name" value="HTHCRP"/>
</dbReference>
<proteinExistence type="predicted"/>
<dbReference type="SMART" id="SM00419">
    <property type="entry name" value="HTH_CRP"/>
    <property type="match status" value="1"/>
</dbReference>
<evidence type="ECO:0000256" key="3">
    <source>
        <dbReference type="ARBA" id="ARBA00023163"/>
    </source>
</evidence>
<evidence type="ECO:0000256" key="1">
    <source>
        <dbReference type="ARBA" id="ARBA00023015"/>
    </source>
</evidence>
<dbReference type="InterPro" id="IPR050397">
    <property type="entry name" value="Env_Response_Regulators"/>
</dbReference>
<dbReference type="CDD" id="cd00038">
    <property type="entry name" value="CAP_ED"/>
    <property type="match status" value="1"/>
</dbReference>
<dbReference type="GO" id="GO:0003677">
    <property type="term" value="F:DNA binding"/>
    <property type="evidence" value="ECO:0007669"/>
    <property type="project" value="UniProtKB-KW"/>
</dbReference>
<dbReference type="Pfam" id="PF13545">
    <property type="entry name" value="HTH_Crp_2"/>
    <property type="match status" value="1"/>
</dbReference>
<organism evidence="6">
    <name type="scientific">uncultured Rubrobacteraceae bacterium</name>
    <dbReference type="NCBI Taxonomy" id="349277"/>
    <lineage>
        <taxon>Bacteria</taxon>
        <taxon>Bacillati</taxon>
        <taxon>Actinomycetota</taxon>
        <taxon>Rubrobacteria</taxon>
        <taxon>Rubrobacterales</taxon>
        <taxon>Rubrobacteraceae</taxon>
        <taxon>environmental samples</taxon>
    </lineage>
</organism>
<gene>
    <name evidence="6" type="ORF">AVDCRST_MAG22-2996</name>
</gene>
<dbReference type="GO" id="GO:0003700">
    <property type="term" value="F:DNA-binding transcription factor activity"/>
    <property type="evidence" value="ECO:0007669"/>
    <property type="project" value="TreeGrafter"/>
</dbReference>
<reference evidence="6" key="1">
    <citation type="submission" date="2020-02" db="EMBL/GenBank/DDBJ databases">
        <authorList>
            <person name="Meier V. D."/>
        </authorList>
    </citation>
    <scope>NUCLEOTIDE SEQUENCE</scope>
    <source>
        <strain evidence="6">AVDCRST_MAG22</strain>
    </source>
</reference>
<dbReference type="PANTHER" id="PTHR24567:SF74">
    <property type="entry name" value="HTH-TYPE TRANSCRIPTIONAL REGULATOR ARCR"/>
    <property type="match status" value="1"/>
</dbReference>
<dbReference type="GO" id="GO:0005829">
    <property type="term" value="C:cytosol"/>
    <property type="evidence" value="ECO:0007669"/>
    <property type="project" value="TreeGrafter"/>
</dbReference>
<feature type="domain" description="Cyclic nucleotide-binding" evidence="4">
    <location>
        <begin position="32"/>
        <end position="134"/>
    </location>
</feature>
<dbReference type="InterPro" id="IPR014710">
    <property type="entry name" value="RmlC-like_jellyroll"/>
</dbReference>
<dbReference type="Pfam" id="PF00027">
    <property type="entry name" value="cNMP_binding"/>
    <property type="match status" value="1"/>
</dbReference>
<dbReference type="PROSITE" id="PS51063">
    <property type="entry name" value="HTH_CRP_2"/>
    <property type="match status" value="1"/>
</dbReference>
<evidence type="ECO:0000259" key="5">
    <source>
        <dbReference type="PROSITE" id="PS51063"/>
    </source>
</evidence>
<keyword evidence="2" id="KW-0238">DNA-binding</keyword>
<evidence type="ECO:0000259" key="4">
    <source>
        <dbReference type="PROSITE" id="PS50042"/>
    </source>
</evidence>
<feature type="domain" description="HTH crp-type" evidence="5">
    <location>
        <begin position="148"/>
        <end position="221"/>
    </location>
</feature>
<sequence length="236" mass="26358">MLKHHVGLSEGITTSEYLGLEDFEDAGIRAAERIFRAKDLIFAPGDPDGQLYFLLEGTVRLYKIYGEYKEATVALLKDRGVFGEVGLDEGSRQRCFAETVTGARVAVVRKRVLVEAIKSHPTFATKLLFSFSDRLRQSDEAIESLLSREVSARLARLLLNLGERFGETNGSGTVLNLRLTHQDLANMIVSTREAVSKVMSEFQRVGLIEVRNRRICLSPQLEDVPSLISRTTRATL</sequence>
<protein>
    <submittedName>
        <fullName evidence="6">cAMP-binding proteins - catabolite gene activator and regulatory subunit of cAMP-dependent protein kinases</fullName>
    </submittedName>
</protein>
<dbReference type="SUPFAM" id="SSF51206">
    <property type="entry name" value="cAMP-binding domain-like"/>
    <property type="match status" value="1"/>
</dbReference>
<dbReference type="PANTHER" id="PTHR24567">
    <property type="entry name" value="CRP FAMILY TRANSCRIPTIONAL REGULATORY PROTEIN"/>
    <property type="match status" value="1"/>
</dbReference>
<dbReference type="InterPro" id="IPR036390">
    <property type="entry name" value="WH_DNA-bd_sf"/>
</dbReference>
<name>A0A6J4Q3Q6_9ACTN</name>
<dbReference type="EMBL" id="CADCUV010000139">
    <property type="protein sequence ID" value="CAA9427247.1"/>
    <property type="molecule type" value="Genomic_DNA"/>
</dbReference>
<dbReference type="Gene3D" id="2.60.120.10">
    <property type="entry name" value="Jelly Rolls"/>
    <property type="match status" value="1"/>
</dbReference>
<keyword evidence="3" id="KW-0804">Transcription</keyword>
<evidence type="ECO:0000313" key="6">
    <source>
        <dbReference type="EMBL" id="CAA9427247.1"/>
    </source>
</evidence>
<dbReference type="SUPFAM" id="SSF46785">
    <property type="entry name" value="Winged helix' DNA-binding domain"/>
    <property type="match status" value="1"/>
</dbReference>
<evidence type="ECO:0000256" key="2">
    <source>
        <dbReference type="ARBA" id="ARBA00023125"/>
    </source>
</evidence>
<dbReference type="InterPro" id="IPR000595">
    <property type="entry name" value="cNMP-bd_dom"/>
</dbReference>
<dbReference type="PROSITE" id="PS50042">
    <property type="entry name" value="CNMP_BINDING_3"/>
    <property type="match status" value="1"/>
</dbReference>
<keyword evidence="1" id="KW-0805">Transcription regulation</keyword>
<dbReference type="InterPro" id="IPR012318">
    <property type="entry name" value="HTH_CRP"/>
</dbReference>